<feature type="domain" description="Acyl-CoA dehydrogenase/oxidase C-terminal" evidence="2">
    <location>
        <begin position="75"/>
        <end position="133"/>
    </location>
</feature>
<reference evidence="3 4" key="1">
    <citation type="submission" date="2018-08" db="EMBL/GenBank/DDBJ databases">
        <title>Genomic Encyclopedia of Archaeal and Bacterial Type Strains, Phase II (KMG-II): from individual species to whole genera.</title>
        <authorList>
            <person name="Goeker M."/>
        </authorList>
    </citation>
    <scope>NUCLEOTIDE SEQUENCE [LARGE SCALE GENOMIC DNA]</scope>
    <source>
        <strain evidence="3 4">DSM 45791</strain>
    </source>
</reference>
<evidence type="ECO:0000259" key="2">
    <source>
        <dbReference type="Pfam" id="PF00441"/>
    </source>
</evidence>
<dbReference type="Proteomes" id="UP000256269">
    <property type="component" value="Unassembled WGS sequence"/>
</dbReference>
<keyword evidence="4" id="KW-1185">Reference proteome</keyword>
<evidence type="ECO:0000256" key="1">
    <source>
        <dbReference type="ARBA" id="ARBA00022630"/>
    </source>
</evidence>
<comment type="caution">
    <text evidence="3">The sequence shown here is derived from an EMBL/GenBank/DDBJ whole genome shotgun (WGS) entry which is preliminary data.</text>
</comment>
<protein>
    <submittedName>
        <fullName evidence="3">Acyl-CoA dehydrogenase-like protein</fullName>
    </submittedName>
</protein>
<dbReference type="SUPFAM" id="SSF47203">
    <property type="entry name" value="Acyl-CoA dehydrogenase C-terminal domain-like"/>
    <property type="match status" value="1"/>
</dbReference>
<evidence type="ECO:0000313" key="3">
    <source>
        <dbReference type="EMBL" id="REH35321.1"/>
    </source>
</evidence>
<accession>A0A3E0H133</accession>
<gene>
    <name evidence="3" type="ORF">BCF44_118181</name>
</gene>
<dbReference type="RefSeq" id="WP_116180072.1">
    <property type="nucleotide sequence ID" value="NZ_CP144375.1"/>
</dbReference>
<dbReference type="AlphaFoldDB" id="A0A3E0H133"/>
<sequence length="190" mass="19694">MRHTIAECERAGHEHGLSVGLAMALAGAETAQAPGRVAAWPTSGIPSGATVVREERGVSFVRTEAGPADPEIAARLAAVRLGLTRRLAERVVEHLSARKVGGEPTIGKQLVQGALADAHVATEAARRTLTVAGDCPEAVADVHHCLTTVDWELAKLLGASGFVSVDSSGTGAMFEVHLSRLTAHCWIGAA</sequence>
<dbReference type="OrthoDB" id="3619737at2"/>
<dbReference type="EMBL" id="QUNO01000018">
    <property type="protein sequence ID" value="REH35321.1"/>
    <property type="molecule type" value="Genomic_DNA"/>
</dbReference>
<dbReference type="Gene3D" id="1.20.140.10">
    <property type="entry name" value="Butyryl-CoA Dehydrogenase, subunit A, domain 3"/>
    <property type="match status" value="1"/>
</dbReference>
<dbReference type="InterPro" id="IPR009075">
    <property type="entry name" value="AcylCo_DH/oxidase_C"/>
</dbReference>
<evidence type="ECO:0000313" key="4">
    <source>
        <dbReference type="Proteomes" id="UP000256269"/>
    </source>
</evidence>
<keyword evidence="1" id="KW-0285">Flavoprotein</keyword>
<dbReference type="Pfam" id="PF00441">
    <property type="entry name" value="Acyl-CoA_dh_1"/>
    <property type="match status" value="1"/>
</dbReference>
<proteinExistence type="predicted"/>
<dbReference type="InterPro" id="IPR036250">
    <property type="entry name" value="AcylCo_DH-like_C"/>
</dbReference>
<dbReference type="GO" id="GO:0016627">
    <property type="term" value="F:oxidoreductase activity, acting on the CH-CH group of donors"/>
    <property type="evidence" value="ECO:0007669"/>
    <property type="project" value="InterPro"/>
</dbReference>
<name>A0A3E0H133_9PSEU</name>
<organism evidence="3 4">
    <name type="scientific">Kutzneria buriramensis</name>
    <dbReference type="NCBI Taxonomy" id="1045776"/>
    <lineage>
        <taxon>Bacteria</taxon>
        <taxon>Bacillati</taxon>
        <taxon>Actinomycetota</taxon>
        <taxon>Actinomycetes</taxon>
        <taxon>Pseudonocardiales</taxon>
        <taxon>Pseudonocardiaceae</taxon>
        <taxon>Kutzneria</taxon>
    </lineage>
</organism>